<evidence type="ECO:0000256" key="1">
    <source>
        <dbReference type="ARBA" id="ARBA00004196"/>
    </source>
</evidence>
<dbReference type="OrthoDB" id="9342512at2"/>
<gene>
    <name evidence="6" type="ORF">FAZ95_31430</name>
</gene>
<keyword evidence="3 4" id="KW-0732">Signal</keyword>
<evidence type="ECO:0000256" key="4">
    <source>
        <dbReference type="SAM" id="SignalP"/>
    </source>
</evidence>
<evidence type="ECO:0000313" key="6">
    <source>
        <dbReference type="EMBL" id="QCP53553.1"/>
    </source>
</evidence>
<evidence type="ECO:0000313" key="7">
    <source>
        <dbReference type="Proteomes" id="UP000298656"/>
    </source>
</evidence>
<evidence type="ECO:0000259" key="5">
    <source>
        <dbReference type="Pfam" id="PF13407"/>
    </source>
</evidence>
<dbReference type="KEGG" id="tvl:FAZ95_31430"/>
<dbReference type="Pfam" id="PF13407">
    <property type="entry name" value="Peripla_BP_4"/>
    <property type="match status" value="1"/>
</dbReference>
<dbReference type="GO" id="GO:0030246">
    <property type="term" value="F:carbohydrate binding"/>
    <property type="evidence" value="ECO:0007669"/>
    <property type="project" value="UniProtKB-ARBA"/>
</dbReference>
<dbReference type="PANTHER" id="PTHR46847">
    <property type="entry name" value="D-ALLOSE-BINDING PERIPLASMIC PROTEIN-RELATED"/>
    <property type="match status" value="1"/>
</dbReference>
<dbReference type="AlphaFoldDB" id="A0A4P8J0W2"/>
<dbReference type="GO" id="GO:0030313">
    <property type="term" value="C:cell envelope"/>
    <property type="evidence" value="ECO:0007669"/>
    <property type="project" value="UniProtKB-SubCell"/>
</dbReference>
<evidence type="ECO:0000256" key="3">
    <source>
        <dbReference type="ARBA" id="ARBA00022729"/>
    </source>
</evidence>
<feature type="domain" description="Periplasmic binding protein" evidence="5">
    <location>
        <begin position="75"/>
        <end position="338"/>
    </location>
</feature>
<organism evidence="6 7">
    <name type="scientific">Trinickia violacea</name>
    <dbReference type="NCBI Taxonomy" id="2571746"/>
    <lineage>
        <taxon>Bacteria</taxon>
        <taxon>Pseudomonadati</taxon>
        <taxon>Pseudomonadota</taxon>
        <taxon>Betaproteobacteria</taxon>
        <taxon>Burkholderiales</taxon>
        <taxon>Burkholderiaceae</taxon>
        <taxon>Trinickia</taxon>
    </lineage>
</organism>
<name>A0A4P8J0W2_9BURK</name>
<accession>A0A4P8J0W2</accession>
<proteinExistence type="inferred from homology"/>
<keyword evidence="7" id="KW-1185">Reference proteome</keyword>
<protein>
    <submittedName>
        <fullName evidence="6">Substrate-binding domain-containing protein</fullName>
    </submittedName>
</protein>
<dbReference type="Gene3D" id="3.40.50.2300">
    <property type="match status" value="2"/>
</dbReference>
<dbReference type="RefSeq" id="WP_137336323.1">
    <property type="nucleotide sequence ID" value="NZ_CP040078.1"/>
</dbReference>
<dbReference type="InterPro" id="IPR028082">
    <property type="entry name" value="Peripla_BP_I"/>
</dbReference>
<reference evidence="6 7" key="1">
    <citation type="submission" date="2019-05" db="EMBL/GenBank/DDBJ databases">
        <title>Burkholderia sp. DHOD12, isolated from subtropical forest soil.</title>
        <authorList>
            <person name="Gao Z.-H."/>
            <person name="Qiu L.-H."/>
        </authorList>
    </citation>
    <scope>NUCLEOTIDE SEQUENCE [LARGE SCALE GENOMIC DNA]</scope>
    <source>
        <strain evidence="6 7">DHOD12</strain>
    </source>
</reference>
<comment type="similarity">
    <text evidence="2">Belongs to the bacterial solute-binding protein 2 family.</text>
</comment>
<sequence length="382" mass="40220">MKGLLPACVWACICACLPSVGAAQGSSTAPVPAASVAAAGHFLAEAKQIVNAAEQPAAPWNGPRKGPRAQPGKHIAIVAEDLRNGGIVGVVDGVLEAAKVIGWSVKIFDDGGAPNLQLKMLAAALASRPDGLIIVGSDAHALLPGLEPFAEARIPIVGWHVASRAGPVPGTPVAMNVSTDPLEVARVTALAAIVQSDGHARAIIFTDSKYHIAQDKADAMAAVVRACSGCTLLEMCNVPISRSEERMPGTTRALLARYGSRWTYALAINDIYFDYAAPVLTQAGWPNTAMTMLSAGDGSESAFLRIRSGTFQTGTVAEPLNLHGWQLVDELNRLFAGESVTGYVFPVHLVTAENIGADGGDRLLYDPANGYRDIYRRIWQRP</sequence>
<feature type="signal peptide" evidence="4">
    <location>
        <begin position="1"/>
        <end position="22"/>
    </location>
</feature>
<dbReference type="SUPFAM" id="SSF53822">
    <property type="entry name" value="Periplasmic binding protein-like I"/>
    <property type="match status" value="1"/>
</dbReference>
<comment type="subcellular location">
    <subcellularLocation>
        <location evidence="1">Cell envelope</location>
    </subcellularLocation>
</comment>
<dbReference type="EMBL" id="CP040078">
    <property type="protein sequence ID" value="QCP53553.1"/>
    <property type="molecule type" value="Genomic_DNA"/>
</dbReference>
<dbReference type="InterPro" id="IPR025997">
    <property type="entry name" value="SBP_2_dom"/>
</dbReference>
<evidence type="ECO:0000256" key="2">
    <source>
        <dbReference type="ARBA" id="ARBA00007639"/>
    </source>
</evidence>
<dbReference type="Proteomes" id="UP000298656">
    <property type="component" value="Chromosome 2"/>
</dbReference>
<dbReference type="PANTHER" id="PTHR46847:SF1">
    <property type="entry name" value="D-ALLOSE-BINDING PERIPLASMIC PROTEIN-RELATED"/>
    <property type="match status" value="1"/>
</dbReference>
<feature type="chain" id="PRO_5020553143" evidence="4">
    <location>
        <begin position="23"/>
        <end position="382"/>
    </location>
</feature>